<dbReference type="GO" id="GO:0004150">
    <property type="term" value="F:dihydroneopterin aldolase activity"/>
    <property type="evidence" value="ECO:0007669"/>
    <property type="project" value="UniProtKB-UniRule"/>
</dbReference>
<comment type="catalytic activity">
    <reaction evidence="1">
        <text>6-hydroxymethyl-7,8-dihydropterin + ATP = (7,8-dihydropterin-6-yl)methyl diphosphate + AMP + H(+)</text>
        <dbReference type="Rhea" id="RHEA:11412"/>
        <dbReference type="ChEBI" id="CHEBI:15378"/>
        <dbReference type="ChEBI" id="CHEBI:30616"/>
        <dbReference type="ChEBI" id="CHEBI:44841"/>
        <dbReference type="ChEBI" id="CHEBI:72950"/>
        <dbReference type="ChEBI" id="CHEBI:456215"/>
        <dbReference type="EC" id="2.7.6.3"/>
    </reaction>
</comment>
<comment type="similarity">
    <text evidence="9">Belongs to the DHNA family.</text>
</comment>
<protein>
    <recommendedName>
        <fullName evidence="9">Bifunctional folate synthesis protein</fullName>
    </recommendedName>
    <domain>
        <recommendedName>
            <fullName evidence="9">Dihydroneopterin aldolase</fullName>
            <shortName evidence="9">DHNA</shortName>
            <ecNumber evidence="9">4.1.2.25</ecNumber>
        </recommendedName>
        <alternativeName>
            <fullName evidence="9">7,8-dihydroneopterin aldolase</fullName>
        </alternativeName>
    </domain>
    <domain>
        <recommendedName>
            <fullName evidence="9">2-amino-4-hydroxy-6-hydroxymethyldihydropteridine pyrophosphokinase</fullName>
            <ecNumber evidence="9">2.7.6.3</ecNumber>
        </recommendedName>
        <alternativeName>
            <fullName evidence="9">6-hydroxymethyl-7,8-dihydropterin pyrophosphokinase</fullName>
            <shortName evidence="9">PPPK</shortName>
        </alternativeName>
        <alternativeName>
            <fullName evidence="9">7,8-dihydro-6-hydroxymethylpterin pyrophosphokinase</fullName>
            <shortName evidence="9">HPPK</shortName>
        </alternativeName>
    </domain>
</protein>
<dbReference type="Gene3D" id="3.30.1130.10">
    <property type="match status" value="1"/>
</dbReference>
<dbReference type="Pfam" id="PF01288">
    <property type="entry name" value="HPPK"/>
    <property type="match status" value="1"/>
</dbReference>
<evidence type="ECO:0000256" key="5">
    <source>
        <dbReference type="ARBA" id="ARBA00022741"/>
    </source>
</evidence>
<dbReference type="SUPFAM" id="SSF55620">
    <property type="entry name" value="Tetrahydrobiopterin biosynthesis enzymes-like"/>
    <property type="match status" value="1"/>
</dbReference>
<evidence type="ECO:0000256" key="4">
    <source>
        <dbReference type="ARBA" id="ARBA00022679"/>
    </source>
</evidence>
<comment type="pathway">
    <text evidence="2">Cofactor biosynthesis; tetrahydrofolate biosynthesis; 2-amino-4-hydroxy-6-hydroxymethyl-7,8-dihydropteridine diphosphate from 7,8-dihydroneopterin triphosphate: step 4/4.</text>
</comment>
<evidence type="ECO:0000256" key="8">
    <source>
        <dbReference type="ARBA" id="ARBA00022909"/>
    </source>
</evidence>
<evidence type="ECO:0000256" key="7">
    <source>
        <dbReference type="ARBA" id="ARBA00022840"/>
    </source>
</evidence>
<dbReference type="SMART" id="SM00905">
    <property type="entry name" value="FolB"/>
    <property type="match status" value="1"/>
</dbReference>
<comment type="caution">
    <text evidence="11">The sequence shown here is derived from an EMBL/GenBank/DDBJ whole genome shotgun (WGS) entry which is preliminary data.</text>
</comment>
<evidence type="ECO:0000256" key="9">
    <source>
        <dbReference type="RuleBase" id="RU362079"/>
    </source>
</evidence>
<evidence type="ECO:0000256" key="6">
    <source>
        <dbReference type="ARBA" id="ARBA00022777"/>
    </source>
</evidence>
<dbReference type="PROSITE" id="PS00794">
    <property type="entry name" value="HPPK"/>
    <property type="match status" value="1"/>
</dbReference>
<dbReference type="SUPFAM" id="SSF55083">
    <property type="entry name" value="6-hydroxymethyl-7,8-dihydropterin pyrophosphokinase, HPPK"/>
    <property type="match status" value="1"/>
</dbReference>
<evidence type="ECO:0000256" key="2">
    <source>
        <dbReference type="ARBA" id="ARBA00005051"/>
    </source>
</evidence>
<keyword evidence="6 11" id="KW-0418">Kinase</keyword>
<feature type="domain" description="7,8-dihydro-6-hydroxymethylpterin-pyrophosphokinase" evidence="10">
    <location>
        <begin position="275"/>
        <end position="286"/>
    </location>
</feature>
<comment type="pathway">
    <text evidence="9">Cofactor biosynthesis; tetrahydrofolate biosynthesis; 2-amino-4-hydroxy-6-hydroxymethyl-7,8-dihydropteridine diphosphate from 7,8-dihydroneopterin triphosphate: step 3/4.</text>
</comment>
<keyword evidence="4" id="KW-0808">Transferase</keyword>
<dbReference type="InterPro" id="IPR035907">
    <property type="entry name" value="Hppk_sf"/>
</dbReference>
<comment type="function">
    <text evidence="9">Catalyzes the conversion of 7,8-dihydroneopterin to 6-hydroxymethyl-7,8-dihydropterin.</text>
</comment>
<dbReference type="Proteomes" id="UP000315389">
    <property type="component" value="Unassembled WGS sequence"/>
</dbReference>
<dbReference type="NCBIfam" id="TIGR00526">
    <property type="entry name" value="folB_dom"/>
    <property type="match status" value="1"/>
</dbReference>
<dbReference type="CDD" id="cd00483">
    <property type="entry name" value="HPPK"/>
    <property type="match status" value="1"/>
</dbReference>
<evidence type="ECO:0000313" key="11">
    <source>
        <dbReference type="EMBL" id="TQL63679.1"/>
    </source>
</evidence>
<comment type="similarity">
    <text evidence="3">In the N-terminal section; belongs to the DHNA family.</text>
</comment>
<gene>
    <name evidence="11" type="ORF">FB461_0147</name>
</gene>
<reference evidence="11 12" key="1">
    <citation type="submission" date="2019-06" db="EMBL/GenBank/DDBJ databases">
        <title>Sequencing the genomes of 1000 actinobacteria strains.</title>
        <authorList>
            <person name="Klenk H.-P."/>
        </authorList>
    </citation>
    <scope>NUCLEOTIDE SEQUENCE [LARGE SCALE GENOMIC DNA]</scope>
    <source>
        <strain evidence="11 12">DSM 4813</strain>
    </source>
</reference>
<dbReference type="PANTHER" id="PTHR43071">
    <property type="entry name" value="2-AMINO-4-HYDROXY-6-HYDROXYMETHYLDIHYDROPTERIDINE PYROPHOSPHOKINASE"/>
    <property type="match status" value="1"/>
</dbReference>
<dbReference type="InterPro" id="IPR043133">
    <property type="entry name" value="GTP-CH-I_C/QueF"/>
</dbReference>
<accession>A0A542ZTS6</accession>
<sequence length="373" mass="39912">MTADTIRLQGLRAFGYHGVLEEEKLRGQEFLIDVEAALDTQSAAQGDDLARTVDYGALATAIVQQVGAQRFDLIETLGEHLAALVLENPLVSAVTVTVHKPSAPIDVPFADVSVTIRRDRAHPPVSVPVRRESVLVDESSVAIPPPPAPEPPLVPPVLPVGAALPPVPPAPHSPQAGDLPSAPRREPVRALLALGANLGDPVDVLRQAVRELATTEGIAVTAVGPLARTAPVGGPADQPDYFNTVVSIITTHAPHELLAITQGIEADYGRVREVRWGPRTLDIDLITYGDIVMYDDTLELPHPRAHERSFVLLPWVHIEPDAYLHGLGGGPVDVLARNAPDRDGIRTLSLDWFATDTLPSPEHVLGTLQQGRS</sequence>
<dbReference type="GO" id="GO:0046654">
    <property type="term" value="P:tetrahydrofolate biosynthetic process"/>
    <property type="evidence" value="ECO:0007669"/>
    <property type="project" value="UniProtKB-UniRule"/>
</dbReference>
<dbReference type="InterPro" id="IPR006157">
    <property type="entry name" value="FolB_dom"/>
</dbReference>
<dbReference type="InterPro" id="IPR000550">
    <property type="entry name" value="Hppk"/>
</dbReference>
<evidence type="ECO:0000313" key="12">
    <source>
        <dbReference type="Proteomes" id="UP000315389"/>
    </source>
</evidence>
<dbReference type="RefSeq" id="WP_142118027.1">
    <property type="nucleotide sequence ID" value="NZ_BAAASV010000002.1"/>
</dbReference>
<dbReference type="EC" id="2.7.6.3" evidence="9"/>
<dbReference type="EC" id="4.1.2.25" evidence="9"/>
<dbReference type="InterPro" id="IPR006156">
    <property type="entry name" value="Dihydroneopterin_aldolase"/>
</dbReference>
<dbReference type="CDD" id="cd00534">
    <property type="entry name" value="DHNA_DHNTPE"/>
    <property type="match status" value="1"/>
</dbReference>
<dbReference type="AlphaFoldDB" id="A0A542ZTS6"/>
<evidence type="ECO:0000256" key="1">
    <source>
        <dbReference type="ARBA" id="ARBA00000198"/>
    </source>
</evidence>
<dbReference type="PANTHER" id="PTHR43071:SF1">
    <property type="entry name" value="2-AMINO-4-HYDROXY-6-HYDROXYMETHYLDIHYDROPTERIDINE PYROPHOSPHOKINASE"/>
    <property type="match status" value="1"/>
</dbReference>
<dbReference type="Gene3D" id="3.30.70.560">
    <property type="entry name" value="7,8-Dihydro-6-hydroxymethylpterin-pyrophosphokinase HPPK"/>
    <property type="match status" value="1"/>
</dbReference>
<dbReference type="OrthoDB" id="9808041at2"/>
<dbReference type="Pfam" id="PF02152">
    <property type="entry name" value="FolB"/>
    <property type="match status" value="1"/>
</dbReference>
<organism evidence="11 12">
    <name type="scientific">Rarobacter faecitabidus</name>
    <dbReference type="NCBI Taxonomy" id="13243"/>
    <lineage>
        <taxon>Bacteria</taxon>
        <taxon>Bacillati</taxon>
        <taxon>Actinomycetota</taxon>
        <taxon>Actinomycetes</taxon>
        <taxon>Micrococcales</taxon>
        <taxon>Rarobacteraceae</taxon>
        <taxon>Rarobacter</taxon>
    </lineage>
</organism>
<keyword evidence="8 9" id="KW-0289">Folate biosynthesis</keyword>
<evidence type="ECO:0000259" key="10">
    <source>
        <dbReference type="PROSITE" id="PS00794"/>
    </source>
</evidence>
<dbReference type="GO" id="GO:0016301">
    <property type="term" value="F:kinase activity"/>
    <property type="evidence" value="ECO:0007669"/>
    <property type="project" value="UniProtKB-KW"/>
</dbReference>
<keyword evidence="5" id="KW-0547">Nucleotide-binding</keyword>
<dbReference type="GO" id="GO:0046656">
    <property type="term" value="P:folic acid biosynthetic process"/>
    <property type="evidence" value="ECO:0007669"/>
    <property type="project" value="UniProtKB-UniRule"/>
</dbReference>
<dbReference type="GO" id="GO:0005524">
    <property type="term" value="F:ATP binding"/>
    <property type="evidence" value="ECO:0007669"/>
    <property type="project" value="UniProtKB-KW"/>
</dbReference>
<dbReference type="GO" id="GO:0003848">
    <property type="term" value="F:2-amino-4-hydroxy-6-hydroxymethyldihydropteridine diphosphokinase activity"/>
    <property type="evidence" value="ECO:0007669"/>
    <property type="project" value="UniProtKB-EC"/>
</dbReference>
<evidence type="ECO:0000256" key="3">
    <source>
        <dbReference type="ARBA" id="ARBA00009640"/>
    </source>
</evidence>
<keyword evidence="9" id="KW-0456">Lyase</keyword>
<dbReference type="NCBIfam" id="TIGR00525">
    <property type="entry name" value="folB"/>
    <property type="match status" value="1"/>
</dbReference>
<name>A0A542ZTS6_RARFA</name>
<dbReference type="NCBIfam" id="TIGR01498">
    <property type="entry name" value="folK"/>
    <property type="match status" value="1"/>
</dbReference>
<proteinExistence type="inferred from homology"/>
<keyword evidence="7" id="KW-0067">ATP-binding</keyword>
<comment type="catalytic activity">
    <reaction evidence="9">
        <text>7,8-dihydroneopterin = 6-hydroxymethyl-7,8-dihydropterin + glycolaldehyde</text>
        <dbReference type="Rhea" id="RHEA:10540"/>
        <dbReference type="ChEBI" id="CHEBI:17001"/>
        <dbReference type="ChEBI" id="CHEBI:17071"/>
        <dbReference type="ChEBI" id="CHEBI:44841"/>
        <dbReference type="EC" id="4.1.2.25"/>
    </reaction>
</comment>
<keyword evidence="12" id="KW-1185">Reference proteome</keyword>
<dbReference type="UniPathway" id="UPA00077">
    <property type="reaction ID" value="UER00154"/>
</dbReference>
<dbReference type="EMBL" id="VFOS01000001">
    <property type="protein sequence ID" value="TQL63679.1"/>
    <property type="molecule type" value="Genomic_DNA"/>
</dbReference>